<dbReference type="AlphaFoldDB" id="A0A420E8H1"/>
<dbReference type="RefSeq" id="WP_120356294.1">
    <property type="nucleotide sequence ID" value="NZ_RAQO01000009.1"/>
</dbReference>
<keyword evidence="2" id="KW-1185">Reference proteome</keyword>
<evidence type="ECO:0008006" key="3">
    <source>
        <dbReference type="Google" id="ProtNLM"/>
    </source>
</evidence>
<proteinExistence type="predicted"/>
<accession>A0A420E8H1</accession>
<dbReference type="Proteomes" id="UP000286482">
    <property type="component" value="Unassembled WGS sequence"/>
</dbReference>
<protein>
    <recommendedName>
        <fullName evidence="3">ABM domain-containing protein</fullName>
    </recommendedName>
</protein>
<sequence>MTQLWIAIDRPEMHLHRVSTVYVPFKGSMEAAKAHIDSHEFESFLINTLGNNPRIVTEKI</sequence>
<name>A0A420E8H1_9ALTE</name>
<comment type="caution">
    <text evidence="1">The sequence shown here is derived from an EMBL/GenBank/DDBJ whole genome shotgun (WGS) entry which is preliminary data.</text>
</comment>
<evidence type="ECO:0000313" key="1">
    <source>
        <dbReference type="EMBL" id="RKF14483.1"/>
    </source>
</evidence>
<reference evidence="1 2" key="1">
    <citation type="submission" date="2018-09" db="EMBL/GenBank/DDBJ databases">
        <authorList>
            <person name="Wang Z."/>
        </authorList>
    </citation>
    <scope>NUCLEOTIDE SEQUENCE [LARGE SCALE GENOMIC DNA]</scope>
    <source>
        <strain evidence="1 2">ALS 81</strain>
    </source>
</reference>
<dbReference type="EMBL" id="RAQO01000009">
    <property type="protein sequence ID" value="RKF14483.1"/>
    <property type="molecule type" value="Genomic_DNA"/>
</dbReference>
<dbReference type="OrthoDB" id="6387932at2"/>
<organism evidence="1 2">
    <name type="scientific">Alginatibacterium sediminis</name>
    <dbReference type="NCBI Taxonomy" id="2164068"/>
    <lineage>
        <taxon>Bacteria</taxon>
        <taxon>Pseudomonadati</taxon>
        <taxon>Pseudomonadota</taxon>
        <taxon>Gammaproteobacteria</taxon>
        <taxon>Alteromonadales</taxon>
        <taxon>Alteromonadaceae</taxon>
        <taxon>Alginatibacterium</taxon>
    </lineage>
</organism>
<evidence type="ECO:0000313" key="2">
    <source>
        <dbReference type="Proteomes" id="UP000286482"/>
    </source>
</evidence>
<gene>
    <name evidence="1" type="ORF">DBZ36_17685</name>
</gene>